<protein>
    <submittedName>
        <fullName evidence="1">Uncharacterized protein</fullName>
    </submittedName>
</protein>
<evidence type="ECO:0000313" key="2">
    <source>
        <dbReference type="Proteomes" id="UP000008782"/>
    </source>
</evidence>
<evidence type="ECO:0000313" key="1">
    <source>
        <dbReference type="EMBL" id="EFQ27399.1"/>
    </source>
</evidence>
<dbReference type="HOGENOM" id="CLU_075105_0_0_1"/>
<accession>E3Q8N5</accession>
<reference evidence="2" key="1">
    <citation type="journal article" date="2012" name="Nat. Genet.">
        <title>Lifestyle transitions in plant pathogenic Colletotrichum fungi deciphered by genome and transcriptome analyses.</title>
        <authorList>
            <person name="O'Connell R.J."/>
            <person name="Thon M.R."/>
            <person name="Hacquard S."/>
            <person name="Amyotte S.G."/>
            <person name="Kleemann J."/>
            <person name="Torres M.F."/>
            <person name="Damm U."/>
            <person name="Buiate E.A."/>
            <person name="Epstein L."/>
            <person name="Alkan N."/>
            <person name="Altmueller J."/>
            <person name="Alvarado-Balderrama L."/>
            <person name="Bauser C.A."/>
            <person name="Becker C."/>
            <person name="Birren B.W."/>
            <person name="Chen Z."/>
            <person name="Choi J."/>
            <person name="Crouch J.A."/>
            <person name="Duvick J.P."/>
            <person name="Farman M.A."/>
            <person name="Gan P."/>
            <person name="Heiman D."/>
            <person name="Henrissat B."/>
            <person name="Howard R.J."/>
            <person name="Kabbage M."/>
            <person name="Koch C."/>
            <person name="Kracher B."/>
            <person name="Kubo Y."/>
            <person name="Law A.D."/>
            <person name="Lebrun M.-H."/>
            <person name="Lee Y.-H."/>
            <person name="Miyara I."/>
            <person name="Moore N."/>
            <person name="Neumann U."/>
            <person name="Nordstroem K."/>
            <person name="Panaccione D.G."/>
            <person name="Panstruga R."/>
            <person name="Place M."/>
            <person name="Proctor R.H."/>
            <person name="Prusky D."/>
            <person name="Rech G."/>
            <person name="Reinhardt R."/>
            <person name="Rollins J.A."/>
            <person name="Rounsley S."/>
            <person name="Schardl C.L."/>
            <person name="Schwartz D.C."/>
            <person name="Shenoy N."/>
            <person name="Shirasu K."/>
            <person name="Sikhakolli U.R."/>
            <person name="Stueber K."/>
            <person name="Sukno S.A."/>
            <person name="Sweigard J.A."/>
            <person name="Takano Y."/>
            <person name="Takahara H."/>
            <person name="Trail F."/>
            <person name="van der Does H.C."/>
            <person name="Voll L.M."/>
            <person name="Will I."/>
            <person name="Young S."/>
            <person name="Zeng Q."/>
            <person name="Zhang J."/>
            <person name="Zhou S."/>
            <person name="Dickman M.B."/>
            <person name="Schulze-Lefert P."/>
            <person name="Ver Loren van Themaat E."/>
            <person name="Ma L.-J."/>
            <person name="Vaillancourt L.J."/>
        </authorList>
    </citation>
    <scope>NUCLEOTIDE SEQUENCE [LARGE SCALE GENOMIC DNA]</scope>
    <source>
        <strain evidence="2">M1.001 / M2 / FGSC 10212</strain>
    </source>
</reference>
<keyword evidence="2" id="KW-1185">Reference proteome</keyword>
<proteinExistence type="predicted"/>
<dbReference type="VEuPathDB" id="FungiDB:GLRG_01894"/>
<dbReference type="eggNOG" id="ENOG502SSA3">
    <property type="taxonomic scope" value="Eukaryota"/>
</dbReference>
<dbReference type="STRING" id="645133.E3Q8N5"/>
<dbReference type="OrthoDB" id="5212373at2759"/>
<dbReference type="GeneID" id="24407259"/>
<dbReference type="EMBL" id="GG697337">
    <property type="protein sequence ID" value="EFQ27399.1"/>
    <property type="molecule type" value="Genomic_DNA"/>
</dbReference>
<name>E3Q8N5_COLGM</name>
<dbReference type="AlphaFoldDB" id="E3Q8N5"/>
<organism evidence="2">
    <name type="scientific">Colletotrichum graminicola (strain M1.001 / M2 / FGSC 10212)</name>
    <name type="common">Maize anthracnose fungus</name>
    <name type="synonym">Glomerella graminicola</name>
    <dbReference type="NCBI Taxonomy" id="645133"/>
    <lineage>
        <taxon>Eukaryota</taxon>
        <taxon>Fungi</taxon>
        <taxon>Dikarya</taxon>
        <taxon>Ascomycota</taxon>
        <taxon>Pezizomycotina</taxon>
        <taxon>Sordariomycetes</taxon>
        <taxon>Hypocreomycetidae</taxon>
        <taxon>Glomerellales</taxon>
        <taxon>Glomerellaceae</taxon>
        <taxon>Colletotrichum</taxon>
        <taxon>Colletotrichum graminicola species complex</taxon>
    </lineage>
</organism>
<dbReference type="RefSeq" id="XP_008091419.1">
    <property type="nucleotide sequence ID" value="XM_008093228.1"/>
</dbReference>
<sequence length="312" mass="34455">MAALPGFGNYLSHPDGALDVALDQSLGRHLKPTPAHLSRIIHVPEHQDVTSHLPLYDITETYAKAVKTEFIGSNKYRLRLAMIKRQNGDGTGADVRYLVNFESRSSKTDVTVERRVLGRNGEIVKMYVLCKAGKMHLSWLQGLRHCRHLPREGDRGFHLTSLNTAQAIELFVATSFPVPDSKMYMGAIPVRHPWFTISHTLPDGAVTVPSNLEWQVLPKELGTLRYTLVDTAEVAENGEPVIHAVYHHVGIACGLPSEYSEGVLLLSGNLNGEAEALAVATLLGLLRQVRSINQPPPRPSKKSFVKRVLGKI</sequence>
<dbReference type="Proteomes" id="UP000008782">
    <property type="component" value="Unassembled WGS sequence"/>
</dbReference>
<gene>
    <name evidence="1" type="ORF">GLRG_01894</name>
</gene>